<evidence type="ECO:0000256" key="3">
    <source>
        <dbReference type="ARBA" id="ARBA00022448"/>
    </source>
</evidence>
<feature type="transmembrane region" description="Helical" evidence="9">
    <location>
        <begin position="344"/>
        <end position="362"/>
    </location>
</feature>
<feature type="transmembrane region" description="Helical" evidence="9">
    <location>
        <begin position="123"/>
        <end position="140"/>
    </location>
</feature>
<feature type="transmembrane region" description="Helical" evidence="9">
    <location>
        <begin position="152"/>
        <end position="172"/>
    </location>
</feature>
<evidence type="ECO:0000256" key="6">
    <source>
        <dbReference type="ARBA" id="ARBA00022970"/>
    </source>
</evidence>
<feature type="transmembrane region" description="Helical" evidence="9">
    <location>
        <begin position="412"/>
        <end position="432"/>
    </location>
</feature>
<organism evidence="10 11">
    <name type="scientific">Providencia zhijiangensis</name>
    <dbReference type="NCBI Taxonomy" id="3053982"/>
    <lineage>
        <taxon>Bacteria</taxon>
        <taxon>Pseudomonadati</taxon>
        <taxon>Pseudomonadota</taxon>
        <taxon>Gammaproteobacteria</taxon>
        <taxon>Enterobacterales</taxon>
        <taxon>Morganellaceae</taxon>
        <taxon>Providencia</taxon>
    </lineage>
</organism>
<keyword evidence="5 9" id="KW-0812">Transmembrane</keyword>
<evidence type="ECO:0000313" key="10">
    <source>
        <dbReference type="EMBL" id="WPA92773.1"/>
    </source>
</evidence>
<dbReference type="PANTHER" id="PTHR30588">
    <property type="entry name" value="BRANCHED-CHAIN AMINO ACID TRANSPORT SYSTEM 2 CARRIER PROTEIN"/>
    <property type="match status" value="1"/>
</dbReference>
<keyword evidence="6 9" id="KW-0029">Amino-acid transport</keyword>
<comment type="similarity">
    <text evidence="2 9">Belongs to the branched chain amino acid transporter family.</text>
</comment>
<feature type="transmembrane region" description="Helical" evidence="9">
    <location>
        <begin position="76"/>
        <end position="98"/>
    </location>
</feature>
<feature type="transmembrane region" description="Helical" evidence="9">
    <location>
        <begin position="319"/>
        <end position="338"/>
    </location>
</feature>
<evidence type="ECO:0000256" key="5">
    <source>
        <dbReference type="ARBA" id="ARBA00022692"/>
    </source>
</evidence>
<feature type="transmembrane region" description="Helical" evidence="9">
    <location>
        <begin position="282"/>
        <end position="307"/>
    </location>
</feature>
<comment type="function">
    <text evidence="9">Component of the transport system for branched-chain amino acids.</text>
</comment>
<keyword evidence="11" id="KW-1185">Reference proteome</keyword>
<feature type="transmembrane region" description="Helical" evidence="9">
    <location>
        <begin position="369"/>
        <end position="388"/>
    </location>
</feature>
<dbReference type="EMBL" id="CP135990">
    <property type="protein sequence ID" value="WPA92773.1"/>
    <property type="molecule type" value="Genomic_DNA"/>
</dbReference>
<dbReference type="RefSeq" id="WP_154602754.1">
    <property type="nucleotide sequence ID" value="NZ_CP135990.1"/>
</dbReference>
<feature type="transmembrane region" description="Helical" evidence="9">
    <location>
        <begin position="41"/>
        <end position="64"/>
    </location>
</feature>
<comment type="subcellular location">
    <subcellularLocation>
        <location evidence="9">Cell inner membrane</location>
        <topology evidence="9">Multi-pass membrane protein</topology>
    </subcellularLocation>
    <subcellularLocation>
        <location evidence="1">Cell membrane</location>
        <topology evidence="1">Multi-pass membrane protein</topology>
    </subcellularLocation>
</comment>
<evidence type="ECO:0000256" key="1">
    <source>
        <dbReference type="ARBA" id="ARBA00004651"/>
    </source>
</evidence>
<accession>A0ABZ0N5N0</accession>
<dbReference type="Proteomes" id="UP001302443">
    <property type="component" value="Chromosome"/>
</dbReference>
<gene>
    <name evidence="10" type="primary">brnQ</name>
    <name evidence="10" type="ORF">QS795_003040</name>
</gene>
<feature type="transmembrane region" description="Helical" evidence="9">
    <location>
        <begin position="12"/>
        <end position="29"/>
    </location>
</feature>
<proteinExistence type="inferred from homology"/>
<protein>
    <recommendedName>
        <fullName evidence="9">Branched-chain amino acid transport system carrier protein</fullName>
    </recommendedName>
</protein>
<reference evidence="10 11" key="1">
    <citation type="submission" date="2023-09" db="EMBL/GenBank/DDBJ databases">
        <title>Genomic Revisitation and Reclassification of the Genus Providencia.</title>
        <authorList>
            <person name="Dong X."/>
        </authorList>
    </citation>
    <scope>NUCLEOTIDE SEQUENCE [LARGE SCALE GENOMIC DNA]</scope>
    <source>
        <strain evidence="10 11">D4759</strain>
    </source>
</reference>
<keyword evidence="8 9" id="KW-0472">Membrane</keyword>
<feature type="transmembrane region" description="Helical" evidence="9">
    <location>
        <begin position="225"/>
        <end position="247"/>
    </location>
</feature>
<keyword evidence="4" id="KW-1003">Cell membrane</keyword>
<evidence type="ECO:0000256" key="2">
    <source>
        <dbReference type="ARBA" id="ARBA00008540"/>
    </source>
</evidence>
<dbReference type="Pfam" id="PF05525">
    <property type="entry name" value="Branch_AA_trans"/>
    <property type="match status" value="1"/>
</dbReference>
<dbReference type="PANTHER" id="PTHR30588:SF0">
    <property type="entry name" value="BRANCHED-CHAIN AMINO ACID PERMEASE BRNQ"/>
    <property type="match status" value="1"/>
</dbReference>
<evidence type="ECO:0000256" key="8">
    <source>
        <dbReference type="ARBA" id="ARBA00023136"/>
    </source>
</evidence>
<evidence type="ECO:0000313" key="11">
    <source>
        <dbReference type="Proteomes" id="UP001302443"/>
    </source>
</evidence>
<keyword evidence="7 9" id="KW-1133">Transmembrane helix</keyword>
<dbReference type="NCBIfam" id="TIGR00796">
    <property type="entry name" value="livcs"/>
    <property type="match status" value="1"/>
</dbReference>
<dbReference type="InterPro" id="IPR004685">
    <property type="entry name" value="Brnchd-chn_aa_trnsp_Livcs"/>
</dbReference>
<evidence type="ECO:0000256" key="7">
    <source>
        <dbReference type="ARBA" id="ARBA00022989"/>
    </source>
</evidence>
<sequence length="442" mass="47111">MAHRLSSRDILALGFMTFALFVGAGNIIFPPMVGLQAGEQVWTAALGFLVTGVGLPVLTVVALAKVGGGIEALSTPIGKTAGLLLAIVAYLSVGPLFATPRTATVSYKVGIAPLLGGESEISLLVYSAIYFVLVIGISLYPGKLLDSVGHILAPVKMLALAILGVAAVMWPAGQPILATPEYQDMAFSNGFINGYLTMDTLGAMVFGIVIVNAARSRGIENSSLLTRYTMWAGLIAGVLLTLVYLSLFKLGENSGSLIPNPADGADILHEYVQYTFGNYGSFFLAVLIFVACMVTAVGLTCACAEFFSRYVPISYRKLVLILGLFSMVISNLGLSKLIAFSLPVLVSIYPPCIVLILMSFTLKWWRNPTIVIAPTMLTSFVVGLIGAVKASDNLKTYIPDWMTSIPLYQQDLAWLLPSLVVLVVAALCDRLIAPSSEHHKHA</sequence>
<keyword evidence="3 9" id="KW-0813">Transport</keyword>
<evidence type="ECO:0000256" key="4">
    <source>
        <dbReference type="ARBA" id="ARBA00022475"/>
    </source>
</evidence>
<feature type="transmembrane region" description="Helical" evidence="9">
    <location>
        <begin position="192"/>
        <end position="213"/>
    </location>
</feature>
<evidence type="ECO:0000256" key="9">
    <source>
        <dbReference type="RuleBase" id="RU362122"/>
    </source>
</evidence>
<name>A0ABZ0N5N0_9GAMM</name>